<dbReference type="EMBL" id="SOFP01000046">
    <property type="protein sequence ID" value="TFC15292.1"/>
    <property type="molecule type" value="Genomic_DNA"/>
</dbReference>
<dbReference type="SUPFAM" id="SSF109854">
    <property type="entry name" value="DinB/YfiT-like putative metalloenzymes"/>
    <property type="match status" value="1"/>
</dbReference>
<dbReference type="Gene3D" id="1.20.120.450">
    <property type="entry name" value="dinb family like domain"/>
    <property type="match status" value="1"/>
</dbReference>
<reference evidence="1 2" key="1">
    <citation type="submission" date="2019-03" db="EMBL/GenBank/DDBJ databases">
        <title>Genomics of glacier-inhabiting Cryobacterium strains.</title>
        <authorList>
            <person name="Liu Q."/>
            <person name="Xin Y.-H."/>
        </authorList>
    </citation>
    <scope>NUCLEOTIDE SEQUENCE [LARGE SCALE GENOMIC DNA]</scope>
    <source>
        <strain evidence="1 2">MDT1-3</strain>
    </source>
</reference>
<name>A0A4R8WRW5_9MICO</name>
<comment type="caution">
    <text evidence="1">The sequence shown here is derived from an EMBL/GenBank/DDBJ whole genome shotgun (WGS) entry which is preliminary data.</text>
</comment>
<proteinExistence type="predicted"/>
<dbReference type="RefSeq" id="WP_134567033.1">
    <property type="nucleotide sequence ID" value="NZ_SOFP01000046.1"/>
</dbReference>
<dbReference type="InterPro" id="IPR007061">
    <property type="entry name" value="MST-like"/>
</dbReference>
<sequence length="169" mass="19149">MRNDPETNCAESGMLAQYLDYQRETLLSKTDGLTREQLAQTHSPSTLTLAGLLYHLALVEESWMEVRFAGLPDREPWASADWDDDPDWEFRNAALLEPMQLRSRYREACDRSRAVVSKSTGLGQLSVKTLSDGRNFSLRWVLLHLVEETARHAGHADFLREAIDGTVGE</sequence>
<organism evidence="1 2">
    <name type="scientific">Cryobacterium algoritolerans</name>
    <dbReference type="NCBI Taxonomy" id="1259184"/>
    <lineage>
        <taxon>Bacteria</taxon>
        <taxon>Bacillati</taxon>
        <taxon>Actinomycetota</taxon>
        <taxon>Actinomycetes</taxon>
        <taxon>Micrococcales</taxon>
        <taxon>Microbacteriaceae</taxon>
        <taxon>Cryobacterium</taxon>
    </lineage>
</organism>
<dbReference type="Pfam" id="PF04978">
    <property type="entry name" value="MST"/>
    <property type="match status" value="1"/>
</dbReference>
<gene>
    <name evidence="1" type="ORF">E3O19_09230</name>
</gene>
<dbReference type="Proteomes" id="UP000298412">
    <property type="component" value="Unassembled WGS sequence"/>
</dbReference>
<dbReference type="InterPro" id="IPR034660">
    <property type="entry name" value="DinB/YfiT-like"/>
</dbReference>
<dbReference type="OrthoDB" id="4548523at2"/>
<accession>A0A4R8WRW5</accession>
<evidence type="ECO:0000313" key="2">
    <source>
        <dbReference type="Proteomes" id="UP000298412"/>
    </source>
</evidence>
<evidence type="ECO:0000313" key="1">
    <source>
        <dbReference type="EMBL" id="TFC15292.1"/>
    </source>
</evidence>
<keyword evidence="2" id="KW-1185">Reference proteome</keyword>
<dbReference type="AlphaFoldDB" id="A0A4R8WRW5"/>
<protein>
    <submittedName>
        <fullName evidence="1">DinB family protein</fullName>
    </submittedName>
</protein>